<reference evidence="19" key="1">
    <citation type="journal article" date="2023" name="DNA Res.">
        <title>Chromosome-level genome assembly of Phrynocephalus forsythii using third-generation DNA sequencing and Hi-C analysis.</title>
        <authorList>
            <person name="Qi Y."/>
            <person name="Zhao W."/>
            <person name="Zhao Y."/>
            <person name="Niu C."/>
            <person name="Cao S."/>
            <person name="Zhang Y."/>
        </authorList>
    </citation>
    <scope>NUCLEOTIDE SEQUENCE</scope>
    <source>
        <tissue evidence="19">Muscle</tissue>
    </source>
</reference>
<evidence type="ECO:0000256" key="1">
    <source>
        <dbReference type="ARBA" id="ARBA00004496"/>
    </source>
</evidence>
<dbReference type="InterPro" id="IPR038557">
    <property type="entry name" value="RLR_C_sf"/>
</dbReference>
<dbReference type="Pfam" id="PF18119">
    <property type="entry name" value="RIG-I_C"/>
    <property type="match status" value="1"/>
</dbReference>
<dbReference type="InterPro" id="IPR041204">
    <property type="entry name" value="RIG-I-like_C"/>
</dbReference>
<comment type="caution">
    <text evidence="19">The sequence shown here is derived from an EMBL/GenBank/DDBJ whole genome shotgun (WGS) entry which is preliminary data.</text>
</comment>
<evidence type="ECO:0000256" key="9">
    <source>
        <dbReference type="ARBA" id="ARBA00022806"/>
    </source>
</evidence>
<evidence type="ECO:0000259" key="17">
    <source>
        <dbReference type="PROSITE" id="PS51194"/>
    </source>
</evidence>
<dbReference type="GO" id="GO:0002753">
    <property type="term" value="P:cytoplasmic pattern recognition receptor signaling pathway"/>
    <property type="evidence" value="ECO:0007669"/>
    <property type="project" value="TreeGrafter"/>
</dbReference>
<dbReference type="EMBL" id="JAPFRF010000006">
    <property type="protein sequence ID" value="KAJ7329142.1"/>
    <property type="molecule type" value="Genomic_DNA"/>
</dbReference>
<evidence type="ECO:0000313" key="19">
    <source>
        <dbReference type="EMBL" id="KAJ7329142.1"/>
    </source>
</evidence>
<dbReference type="InterPro" id="IPR001650">
    <property type="entry name" value="Helicase_C-like"/>
</dbReference>
<dbReference type="EC" id="3.6.4.13" evidence="3"/>
<keyword evidence="20" id="KW-1185">Reference proteome</keyword>
<name>A0A9Q0XWB3_9SAUR</name>
<feature type="domain" description="RLR CTR" evidence="18">
    <location>
        <begin position="543"/>
        <end position="670"/>
    </location>
</feature>
<evidence type="ECO:0000256" key="3">
    <source>
        <dbReference type="ARBA" id="ARBA00012552"/>
    </source>
</evidence>
<keyword evidence="8" id="KW-0378">Hydrolase</keyword>
<dbReference type="Pfam" id="PF00271">
    <property type="entry name" value="Helicase_C"/>
    <property type="match status" value="1"/>
</dbReference>
<dbReference type="InterPro" id="IPR027417">
    <property type="entry name" value="P-loop_NTPase"/>
</dbReference>
<dbReference type="Gene3D" id="1.20.1320.30">
    <property type="match status" value="1"/>
</dbReference>
<dbReference type="PANTHER" id="PTHR14074:SF7">
    <property type="entry name" value="ATP-DEPENDENT RNA HELICASE DHX58"/>
    <property type="match status" value="1"/>
</dbReference>
<dbReference type="SMART" id="SM00490">
    <property type="entry name" value="HELICc"/>
    <property type="match status" value="1"/>
</dbReference>
<gene>
    <name evidence="19" type="ORF">JRQ81_015316</name>
</gene>
<dbReference type="AlphaFoldDB" id="A0A9Q0XWB3"/>
<dbReference type="GO" id="GO:0008270">
    <property type="term" value="F:zinc ion binding"/>
    <property type="evidence" value="ECO:0007669"/>
    <property type="project" value="TreeGrafter"/>
</dbReference>
<keyword evidence="13" id="KW-0694">RNA-binding</keyword>
<keyword evidence="9" id="KW-0347">Helicase</keyword>
<dbReference type="InterPro" id="IPR021673">
    <property type="entry name" value="RLR_CTR"/>
</dbReference>
<protein>
    <recommendedName>
        <fullName evidence="3">RNA helicase</fullName>
        <ecNumber evidence="3">3.6.4.13</ecNumber>
    </recommendedName>
</protein>
<evidence type="ECO:0000256" key="5">
    <source>
        <dbReference type="ARBA" id="ARBA00022588"/>
    </source>
</evidence>
<dbReference type="GO" id="GO:0003725">
    <property type="term" value="F:double-stranded RNA binding"/>
    <property type="evidence" value="ECO:0007669"/>
    <property type="project" value="TreeGrafter"/>
</dbReference>
<evidence type="ECO:0000256" key="13">
    <source>
        <dbReference type="ARBA" id="ARBA00022884"/>
    </source>
</evidence>
<dbReference type="PROSITE" id="PS51194">
    <property type="entry name" value="HELICASE_CTER"/>
    <property type="match status" value="1"/>
</dbReference>
<sequence length="677" mass="78129">MELRDYQWEVIEPALEGKNIIIWLPTGAGKTRAAAYVCKRHLETLEKSKVAVLVNTVPLVDQHLKNEFSFLQNHFKVTAISGDSVKKMFFSEEVKENDLIICTAKILQNALISQDEEMHVELTDFSLLVIDECHHTHKETTYNQIMEDYLTRKLKGQHKLPQILGLTASLGTGGANSLKGAQDHILQICANLDAEKIMSSEKHKFYLEKHIPQPKKQYNVSLPRFQDPFGDKLRKIMTEIYAYLEVFTLTTDFGTQVFEQQIVELEKEGATSFYQKTRVCALHLRKYNDALLINDTVRMIDAFNSLDEFYQREKILKDLQHPAEHYLVEIFDKNRTQLLALAHNEDYENPNLAVLQEVLRDQFQEEKSSRGIVFSRTRQSAHSLHQWVQDNKVLLELGIKSGVLTGAGYSSYTKHMTQQEQQNVIQHFRKGALNVLFSTSVAEEGLDIPECNIVIRYGLMTNEIAMMQARGRARAPDSTYSVLAKANSKEVAREKLNETLESLMNKAIASVQQMPQQEYRLRVEKLQREAIISRKVREAGREQQRQLHDPDNVRLYCIGCNMAICHGSDLRKIENMHHVNINPNFRLYYRPSVGHVAVPRQFKDWKPGSSISCNKCGQPWGMEMIYREITLPMLSIKNFVLETPEGRRTYKQWSKVTFDVKEFNYIDYFNSNSALDN</sequence>
<evidence type="ECO:0000256" key="4">
    <source>
        <dbReference type="ARBA" id="ARBA00022490"/>
    </source>
</evidence>
<dbReference type="OrthoDB" id="416741at2759"/>
<dbReference type="GO" id="GO:0039536">
    <property type="term" value="P:negative regulation of RIG-I signaling pathway"/>
    <property type="evidence" value="ECO:0007669"/>
    <property type="project" value="TreeGrafter"/>
</dbReference>
<keyword evidence="10" id="KW-0862">Zinc</keyword>
<keyword evidence="4" id="KW-0963">Cytoplasm</keyword>
<dbReference type="GO" id="GO:0005737">
    <property type="term" value="C:cytoplasm"/>
    <property type="evidence" value="ECO:0007669"/>
    <property type="project" value="UniProtKB-SubCell"/>
</dbReference>
<dbReference type="PROSITE" id="PS51789">
    <property type="entry name" value="RLR_CTR"/>
    <property type="match status" value="1"/>
</dbReference>
<feature type="domain" description="Helicase ATP-binding" evidence="16">
    <location>
        <begin position="11"/>
        <end position="188"/>
    </location>
</feature>
<dbReference type="Proteomes" id="UP001142489">
    <property type="component" value="Unassembled WGS sequence"/>
</dbReference>
<dbReference type="GO" id="GO:0140374">
    <property type="term" value="P:antiviral innate immune response"/>
    <property type="evidence" value="ECO:0007669"/>
    <property type="project" value="TreeGrafter"/>
</dbReference>
<evidence type="ECO:0000256" key="6">
    <source>
        <dbReference type="ARBA" id="ARBA00022723"/>
    </source>
</evidence>
<evidence type="ECO:0000256" key="8">
    <source>
        <dbReference type="ARBA" id="ARBA00022801"/>
    </source>
</evidence>
<dbReference type="GO" id="GO:0005524">
    <property type="term" value="F:ATP binding"/>
    <property type="evidence" value="ECO:0007669"/>
    <property type="project" value="UniProtKB-KW"/>
</dbReference>
<keyword evidence="5" id="KW-0399">Innate immunity</keyword>
<proteinExistence type="inferred from homology"/>
<dbReference type="InterPro" id="IPR014001">
    <property type="entry name" value="Helicase_ATP-bd"/>
</dbReference>
<dbReference type="Gene3D" id="2.170.150.30">
    <property type="entry name" value="RIG-I-like receptor, C-terminal regulatory domain"/>
    <property type="match status" value="1"/>
</dbReference>
<evidence type="ECO:0000256" key="7">
    <source>
        <dbReference type="ARBA" id="ARBA00022741"/>
    </source>
</evidence>
<evidence type="ECO:0000256" key="2">
    <source>
        <dbReference type="ARBA" id="ARBA00006866"/>
    </source>
</evidence>
<evidence type="ECO:0000256" key="12">
    <source>
        <dbReference type="ARBA" id="ARBA00022859"/>
    </source>
</evidence>
<keyword evidence="12" id="KW-0391">Immunity</keyword>
<keyword evidence="14" id="KW-0051">Antiviral defense</keyword>
<dbReference type="Gene3D" id="3.40.50.300">
    <property type="entry name" value="P-loop containing nucleotide triphosphate hydrolases"/>
    <property type="match status" value="2"/>
</dbReference>
<keyword evidence="7" id="KW-0547">Nucleotide-binding</keyword>
<dbReference type="SMART" id="SM00487">
    <property type="entry name" value="DEXDc"/>
    <property type="match status" value="1"/>
</dbReference>
<dbReference type="GO" id="GO:0016787">
    <property type="term" value="F:hydrolase activity"/>
    <property type="evidence" value="ECO:0007669"/>
    <property type="project" value="UniProtKB-KW"/>
</dbReference>
<evidence type="ECO:0000259" key="16">
    <source>
        <dbReference type="PROSITE" id="PS51192"/>
    </source>
</evidence>
<comment type="similarity">
    <text evidence="2">Belongs to the helicase family. RLR subfamily.</text>
</comment>
<evidence type="ECO:0000256" key="11">
    <source>
        <dbReference type="ARBA" id="ARBA00022840"/>
    </source>
</evidence>
<feature type="domain" description="Helicase C-terminal" evidence="17">
    <location>
        <begin position="351"/>
        <end position="522"/>
    </location>
</feature>
<evidence type="ECO:0000313" key="20">
    <source>
        <dbReference type="Proteomes" id="UP001142489"/>
    </source>
</evidence>
<dbReference type="Pfam" id="PF11648">
    <property type="entry name" value="RIG-I_C-RD"/>
    <property type="match status" value="1"/>
</dbReference>
<evidence type="ECO:0000256" key="15">
    <source>
        <dbReference type="ARBA" id="ARBA00049390"/>
    </source>
</evidence>
<organism evidence="19 20">
    <name type="scientific">Phrynocephalus forsythii</name>
    <dbReference type="NCBI Taxonomy" id="171643"/>
    <lineage>
        <taxon>Eukaryota</taxon>
        <taxon>Metazoa</taxon>
        <taxon>Chordata</taxon>
        <taxon>Craniata</taxon>
        <taxon>Vertebrata</taxon>
        <taxon>Euteleostomi</taxon>
        <taxon>Lepidosauria</taxon>
        <taxon>Squamata</taxon>
        <taxon>Bifurcata</taxon>
        <taxon>Unidentata</taxon>
        <taxon>Episquamata</taxon>
        <taxon>Toxicofera</taxon>
        <taxon>Iguania</taxon>
        <taxon>Acrodonta</taxon>
        <taxon>Agamidae</taxon>
        <taxon>Agaminae</taxon>
        <taxon>Phrynocephalus</taxon>
    </lineage>
</organism>
<evidence type="ECO:0000256" key="14">
    <source>
        <dbReference type="ARBA" id="ARBA00023118"/>
    </source>
</evidence>
<dbReference type="PANTHER" id="PTHR14074">
    <property type="entry name" value="HELICASE WITH DEATH DOMAIN-RELATED"/>
    <property type="match status" value="1"/>
</dbReference>
<dbReference type="GO" id="GO:0003724">
    <property type="term" value="F:RNA helicase activity"/>
    <property type="evidence" value="ECO:0007669"/>
    <property type="project" value="UniProtKB-EC"/>
</dbReference>
<dbReference type="PROSITE" id="PS51192">
    <property type="entry name" value="HELICASE_ATP_BIND_1"/>
    <property type="match status" value="1"/>
</dbReference>
<dbReference type="InterPro" id="IPR051363">
    <property type="entry name" value="RLR_Helicase"/>
</dbReference>
<dbReference type="GO" id="GO:0003677">
    <property type="term" value="F:DNA binding"/>
    <property type="evidence" value="ECO:0007669"/>
    <property type="project" value="InterPro"/>
</dbReference>
<dbReference type="InterPro" id="IPR006935">
    <property type="entry name" value="Helicase/UvrB_N"/>
</dbReference>
<dbReference type="Pfam" id="PF04851">
    <property type="entry name" value="ResIII"/>
    <property type="match status" value="1"/>
</dbReference>
<comment type="subcellular location">
    <subcellularLocation>
        <location evidence="1">Cytoplasm</location>
    </subcellularLocation>
</comment>
<keyword evidence="6" id="KW-0479">Metal-binding</keyword>
<keyword evidence="11" id="KW-0067">ATP-binding</keyword>
<comment type="catalytic activity">
    <reaction evidence="15">
        <text>ATP + H2O = ADP + phosphate + H(+)</text>
        <dbReference type="Rhea" id="RHEA:13065"/>
        <dbReference type="ChEBI" id="CHEBI:15377"/>
        <dbReference type="ChEBI" id="CHEBI:15378"/>
        <dbReference type="ChEBI" id="CHEBI:30616"/>
        <dbReference type="ChEBI" id="CHEBI:43474"/>
        <dbReference type="ChEBI" id="CHEBI:456216"/>
        <dbReference type="EC" id="3.6.4.13"/>
    </reaction>
    <physiologicalReaction direction="left-to-right" evidence="15">
        <dbReference type="Rhea" id="RHEA:13066"/>
    </physiologicalReaction>
</comment>
<evidence type="ECO:0000256" key="10">
    <source>
        <dbReference type="ARBA" id="ARBA00022833"/>
    </source>
</evidence>
<dbReference type="GO" id="GO:0003727">
    <property type="term" value="F:single-stranded RNA binding"/>
    <property type="evidence" value="ECO:0007669"/>
    <property type="project" value="TreeGrafter"/>
</dbReference>
<evidence type="ECO:0000259" key="18">
    <source>
        <dbReference type="PROSITE" id="PS51789"/>
    </source>
</evidence>
<dbReference type="SUPFAM" id="SSF52540">
    <property type="entry name" value="P-loop containing nucleoside triphosphate hydrolases"/>
    <property type="match status" value="1"/>
</dbReference>
<accession>A0A9Q0XWB3</accession>